<feature type="domain" description="Allophanate hydrolase C-terminal" evidence="1">
    <location>
        <begin position="1"/>
        <end position="120"/>
    </location>
</feature>
<evidence type="ECO:0000259" key="1">
    <source>
        <dbReference type="Pfam" id="PF21986"/>
    </source>
</evidence>
<name>A0ABX8QUX5_9ACTN</name>
<reference evidence="2" key="1">
    <citation type="submission" date="2020-07" db="EMBL/GenBank/DDBJ databases">
        <authorList>
            <person name="Tarantini F.S."/>
            <person name="Hong K.W."/>
            <person name="Chan K.G."/>
        </authorList>
    </citation>
    <scope>NUCLEOTIDE SEQUENCE</scope>
    <source>
        <strain evidence="2">32-07</strain>
    </source>
</reference>
<gene>
    <name evidence="2" type="ORF">AGRA3207_003562</name>
</gene>
<dbReference type="SUPFAM" id="SSF110857">
    <property type="entry name" value="Gamma-glutamyl cyclotransferase-like"/>
    <property type="match status" value="1"/>
</dbReference>
<dbReference type="InterPro" id="IPR036568">
    <property type="entry name" value="GGCT-like_sf"/>
</dbReference>
<evidence type="ECO:0000313" key="3">
    <source>
        <dbReference type="Proteomes" id="UP001049518"/>
    </source>
</evidence>
<dbReference type="EMBL" id="CP059572">
    <property type="protein sequence ID" value="QXJ22545.1"/>
    <property type="molecule type" value="Genomic_DNA"/>
</dbReference>
<dbReference type="RefSeq" id="WP_231335813.1">
    <property type="nucleotide sequence ID" value="NZ_CP059572.1"/>
</dbReference>
<evidence type="ECO:0000313" key="2">
    <source>
        <dbReference type="EMBL" id="QXJ22545.1"/>
    </source>
</evidence>
<keyword evidence="3" id="KW-1185">Reference proteome</keyword>
<dbReference type="Gene3D" id="3.10.490.10">
    <property type="entry name" value="Gamma-glutamyl cyclotransferase-like"/>
    <property type="match status" value="1"/>
</dbReference>
<dbReference type="Pfam" id="PF21986">
    <property type="entry name" value="AH_C"/>
    <property type="match status" value="1"/>
</dbReference>
<proteinExistence type="predicted"/>
<accession>A0ABX8QUX5</accession>
<sequence>MFLNGTAMSGQKDHFAVNGATFLGPTSTAPGFRFFAVRREFPGLLPVSEHGVPVSGELYDMSDKQLFDVLLPQEPEELELGMIELSDGATVHAMILQPDRLAPGDEVVDIADFGGWRAFQAHLTANERARDLLNR</sequence>
<dbReference type="Proteomes" id="UP001049518">
    <property type="component" value="Chromosome"/>
</dbReference>
<organism evidence="2 3">
    <name type="scientific">Actinomadura graeca</name>
    <dbReference type="NCBI Taxonomy" id="2750812"/>
    <lineage>
        <taxon>Bacteria</taxon>
        <taxon>Bacillati</taxon>
        <taxon>Actinomycetota</taxon>
        <taxon>Actinomycetes</taxon>
        <taxon>Streptosporangiales</taxon>
        <taxon>Thermomonosporaceae</taxon>
        <taxon>Actinomadura</taxon>
    </lineage>
</organism>
<dbReference type="InterPro" id="IPR053844">
    <property type="entry name" value="AH_C"/>
</dbReference>
<protein>
    <submittedName>
        <fullName evidence="2">Gamma-glutamylcyclotransferase</fullName>
    </submittedName>
</protein>